<evidence type="ECO:0000313" key="19">
    <source>
        <dbReference type="Proteomes" id="UP000008281"/>
    </source>
</evidence>
<dbReference type="GO" id="GO:0005524">
    <property type="term" value="F:ATP binding"/>
    <property type="evidence" value="ECO:0007669"/>
    <property type="project" value="InterPro"/>
</dbReference>
<evidence type="ECO:0000256" key="4">
    <source>
        <dbReference type="ARBA" id="ARBA00022475"/>
    </source>
</evidence>
<dbReference type="Pfam" id="PF07714">
    <property type="entry name" value="PK_Tyr_Ser-Thr"/>
    <property type="match status" value="1"/>
</dbReference>
<comment type="catalytic activity">
    <reaction evidence="1">
        <text>GTP = 3',5'-cyclic GMP + diphosphate</text>
        <dbReference type="Rhea" id="RHEA:13665"/>
        <dbReference type="ChEBI" id="CHEBI:33019"/>
        <dbReference type="ChEBI" id="CHEBI:37565"/>
        <dbReference type="ChEBI" id="CHEBI:57746"/>
        <dbReference type="EC" id="4.6.1.2"/>
    </reaction>
</comment>
<evidence type="ECO:0000256" key="8">
    <source>
        <dbReference type="ARBA" id="ARBA00022989"/>
    </source>
</evidence>
<dbReference type="InterPro" id="IPR001054">
    <property type="entry name" value="A/G_cyclase"/>
</dbReference>
<dbReference type="SMART" id="SM00044">
    <property type="entry name" value="CYCc"/>
    <property type="match status" value="1"/>
</dbReference>
<dbReference type="InterPro" id="IPR000719">
    <property type="entry name" value="Prot_kinase_dom"/>
</dbReference>
<dbReference type="Pfam" id="PF00211">
    <property type="entry name" value="Guanylate_cyc"/>
    <property type="match status" value="1"/>
</dbReference>
<dbReference type="AlphaFoldDB" id="E3MDZ5"/>
<dbReference type="Proteomes" id="UP000008281">
    <property type="component" value="Unassembled WGS sequence"/>
</dbReference>
<dbReference type="InterPro" id="IPR028082">
    <property type="entry name" value="Peripla_BP_I"/>
</dbReference>
<dbReference type="OrthoDB" id="60033at2759"/>
<accession>E3MDZ5</accession>
<dbReference type="GO" id="GO:0004383">
    <property type="term" value="F:guanylate cyclase activity"/>
    <property type="evidence" value="ECO:0007669"/>
    <property type="project" value="UniProtKB-EC"/>
</dbReference>
<dbReference type="EC" id="4.6.1.2" evidence="3"/>
<dbReference type="GO" id="GO:0005886">
    <property type="term" value="C:plasma membrane"/>
    <property type="evidence" value="ECO:0007669"/>
    <property type="project" value="UniProtKB-SubCell"/>
</dbReference>
<feature type="domain" description="Guanylate cyclase" evidence="17">
    <location>
        <begin position="869"/>
        <end position="999"/>
    </location>
</feature>
<dbReference type="FunCoup" id="E3MDZ5">
    <property type="interactions" value="139"/>
</dbReference>
<keyword evidence="5" id="KW-0812">Transmembrane</keyword>
<keyword evidence="19" id="KW-1185">Reference proteome</keyword>
<proteinExistence type="predicted"/>
<dbReference type="InterPro" id="IPR029787">
    <property type="entry name" value="Nucleotide_cyclase"/>
</dbReference>
<keyword evidence="4" id="KW-1003">Cell membrane</keyword>
<protein>
    <recommendedName>
        <fullName evidence="3">guanylate cyclase</fullName>
        <ecNumber evidence="3">4.6.1.2</ecNumber>
    </recommendedName>
</protein>
<dbReference type="InterPro" id="IPR001245">
    <property type="entry name" value="Ser-Thr/Tyr_kinase_cat_dom"/>
</dbReference>
<reference evidence="18" key="1">
    <citation type="submission" date="2007-07" db="EMBL/GenBank/DDBJ databases">
        <title>PCAP assembly of the Caenorhabditis remanei genome.</title>
        <authorList>
            <consortium name="The Caenorhabditis remanei Sequencing Consortium"/>
            <person name="Wilson R.K."/>
        </authorList>
    </citation>
    <scope>NUCLEOTIDE SEQUENCE [LARGE SCALE GENOMIC DNA]</scope>
    <source>
        <strain evidence="18">PB4641</strain>
    </source>
</reference>
<dbReference type="PANTHER" id="PTHR11920">
    <property type="entry name" value="GUANYLYL CYCLASE"/>
    <property type="match status" value="1"/>
</dbReference>
<dbReference type="PROSITE" id="PS50011">
    <property type="entry name" value="PROTEIN_KINASE_DOM"/>
    <property type="match status" value="1"/>
</dbReference>
<dbReference type="InParanoid" id="E3MDZ5"/>
<feature type="signal peptide" evidence="15">
    <location>
        <begin position="1"/>
        <end position="21"/>
    </location>
</feature>
<evidence type="ECO:0000259" key="17">
    <source>
        <dbReference type="PROSITE" id="PS50125"/>
    </source>
</evidence>
<keyword evidence="9" id="KW-0342">GTP-binding</keyword>
<evidence type="ECO:0000256" key="12">
    <source>
        <dbReference type="ARBA" id="ARBA00023239"/>
    </source>
</evidence>
<dbReference type="SUPFAM" id="SSF53822">
    <property type="entry name" value="Periplasmic binding protein-like I"/>
    <property type="match status" value="1"/>
</dbReference>
<dbReference type="Gene3D" id="3.40.50.2300">
    <property type="match status" value="1"/>
</dbReference>
<gene>
    <name evidence="18" type="ORF">CRE_22408</name>
</gene>
<keyword evidence="10" id="KW-0472">Membrane</keyword>
<dbReference type="FunFam" id="1.10.510.10:FF:001285">
    <property type="entry name" value="Guanylate cyclase"/>
    <property type="match status" value="1"/>
</dbReference>
<keyword evidence="8" id="KW-1133">Transmembrane helix</keyword>
<feature type="chain" id="PRO_5003176692" description="guanylate cyclase" evidence="15">
    <location>
        <begin position="22"/>
        <end position="1085"/>
    </location>
</feature>
<feature type="compositionally biased region" description="Pro residues" evidence="14">
    <location>
        <begin position="1055"/>
        <end position="1070"/>
    </location>
</feature>
<evidence type="ECO:0000256" key="13">
    <source>
        <dbReference type="ARBA" id="ARBA00023293"/>
    </source>
</evidence>
<dbReference type="GO" id="GO:0007168">
    <property type="term" value="P:receptor guanylyl cyclase signaling pathway"/>
    <property type="evidence" value="ECO:0007669"/>
    <property type="project" value="TreeGrafter"/>
</dbReference>
<dbReference type="GO" id="GO:0050913">
    <property type="term" value="P:sensory perception of bitter taste"/>
    <property type="evidence" value="ECO:0007669"/>
    <property type="project" value="UniProtKB-ARBA"/>
</dbReference>
<dbReference type="GO" id="GO:0035556">
    <property type="term" value="P:intracellular signal transduction"/>
    <property type="evidence" value="ECO:0007669"/>
    <property type="project" value="InterPro"/>
</dbReference>
<evidence type="ECO:0000256" key="7">
    <source>
        <dbReference type="ARBA" id="ARBA00022741"/>
    </source>
</evidence>
<evidence type="ECO:0000256" key="10">
    <source>
        <dbReference type="ARBA" id="ARBA00023136"/>
    </source>
</evidence>
<dbReference type="SUPFAM" id="SSF55073">
    <property type="entry name" value="Nucleotide cyclase"/>
    <property type="match status" value="1"/>
</dbReference>
<organism evidence="19">
    <name type="scientific">Caenorhabditis remanei</name>
    <name type="common">Caenorhabditis vulgaris</name>
    <dbReference type="NCBI Taxonomy" id="31234"/>
    <lineage>
        <taxon>Eukaryota</taxon>
        <taxon>Metazoa</taxon>
        <taxon>Ecdysozoa</taxon>
        <taxon>Nematoda</taxon>
        <taxon>Chromadorea</taxon>
        <taxon>Rhabditida</taxon>
        <taxon>Rhabditina</taxon>
        <taxon>Rhabditomorpha</taxon>
        <taxon>Rhabditoidea</taxon>
        <taxon>Rhabditidae</taxon>
        <taxon>Peloderinae</taxon>
        <taxon>Caenorhabditis</taxon>
    </lineage>
</organism>
<evidence type="ECO:0000256" key="1">
    <source>
        <dbReference type="ARBA" id="ARBA00001436"/>
    </source>
</evidence>
<dbReference type="STRING" id="31234.E3MDZ5"/>
<evidence type="ECO:0000256" key="9">
    <source>
        <dbReference type="ARBA" id="ARBA00023134"/>
    </source>
</evidence>
<evidence type="ECO:0000259" key="16">
    <source>
        <dbReference type="PROSITE" id="PS50011"/>
    </source>
</evidence>
<dbReference type="SMART" id="SM00220">
    <property type="entry name" value="S_TKc"/>
    <property type="match status" value="1"/>
</dbReference>
<dbReference type="InterPro" id="IPR011009">
    <property type="entry name" value="Kinase-like_dom_sf"/>
</dbReference>
<dbReference type="FunFam" id="3.30.70.1230:FF:000050">
    <property type="entry name" value="Guanylate cyclase"/>
    <property type="match status" value="1"/>
</dbReference>
<keyword evidence="6 15" id="KW-0732">Signal</keyword>
<keyword evidence="7" id="KW-0547">Nucleotide-binding</keyword>
<dbReference type="Gene3D" id="3.30.70.1230">
    <property type="entry name" value="Nucleotide cyclase"/>
    <property type="match status" value="1"/>
</dbReference>
<dbReference type="GO" id="GO:0004672">
    <property type="term" value="F:protein kinase activity"/>
    <property type="evidence" value="ECO:0007669"/>
    <property type="project" value="InterPro"/>
</dbReference>
<dbReference type="eggNOG" id="KOG1023">
    <property type="taxonomic scope" value="Eukaryota"/>
</dbReference>
<feature type="domain" description="Protein kinase" evidence="16">
    <location>
        <begin position="518"/>
        <end position="801"/>
    </location>
</feature>
<dbReference type="GO" id="GO:0001653">
    <property type="term" value="F:peptide receptor activity"/>
    <property type="evidence" value="ECO:0007669"/>
    <property type="project" value="TreeGrafter"/>
</dbReference>
<evidence type="ECO:0000256" key="2">
    <source>
        <dbReference type="ARBA" id="ARBA00004251"/>
    </source>
</evidence>
<dbReference type="GO" id="GO:0005525">
    <property type="term" value="F:GTP binding"/>
    <property type="evidence" value="ECO:0007669"/>
    <property type="project" value="UniProtKB-KW"/>
</dbReference>
<sequence>MFRSLLVLFIVIFQHRNVCNGIQLILFDNWPSAYNVCSSAIDDAKANGMCTTKSIQINRQTGCTGDNSVKAASYAINAVASKTSGDLDFVFVGPTCTTDIRTIGDFAELWKTPVIGYEPVFEARGVQELTSVINVAQFSVGGVAQTLVFLMKELNQSEITLIGSVKVLPNGFSLSNDLRNYNKVMKSFTIREYFEIDENNADWSKVDYRLRHGARMIVICVDFYDIYSSLYNIAIRTLSGFRFIIVIILNKPPDEVLNQPNIKNLLYGSNAFIISPLQEQFSDALSYMQNVLPTLADEQFTSFHRIYHACYAYCVGSMNGVETQTDNYHQAMRGKVVTSELKGWSRMFTEKFREFFLNSKYNYTFFFLAKYGAFTFDNSGSVLTNYAVFTVDPADMTFASVMTLKSTPKDCDYYDCFELTSNKTPDLLWTLKDMDPPDECVARNACSNYIPHVIAGIIIVVSLLCTAVVYLKQRTHRMNIYKMTWKVANHTLKIIVNKNADAKMQRELENRSSKDENALTSRRRVFGSYALVGTQRAEYLQFKQEKKIIFPEETLDYLYTLRQLQHENLAKFYGIQCNDDNVTTFTVLHLLVERGTLEELCLDRDFGMDETFKSAFMRDILKGLQFLHKASIGYHGHLHAATCLIDINWVLKLALYGVTNFIVDCMDNKNIRLPDHAAPMITYPQYVCFPPEHIREYDETGKLPPRIVRGSPKGDIYCVGMIFYMMIEREDPYMLIHSLERPNPALVKEIMDEGKMPRMPVEHNLEGKLLEKCKDCWNRNPMMRPDIKSIVETIAVVYPTAKGNLVDQMIRMSEKWADELEDMVAIRTADLAAAQFQTMKLLNEMLPASVAQDLKNGIVRPPRSYESATVMFVQLCEFYALMKRSKPDEVINFLNDIFDQFDKVVKRHDAYKVETTGETYMVASGVPHENEGRHIFEVAEISLEIRAVSYTYILPHDKDYKLRIRIGFHAGPLAAGVIGIRSPRYCLFGDTVNFASRMQSNCPPNQIQTSEITARLLFATHQYKLVKRGIVHVKGKGEVNCYWLNEHIHEDEDPLPPMTPVPDFPDPDGPGPSGMTNVIDHPLKD</sequence>
<evidence type="ECO:0000313" key="18">
    <source>
        <dbReference type="EMBL" id="EFO99480.1"/>
    </source>
</evidence>
<dbReference type="SUPFAM" id="SSF56112">
    <property type="entry name" value="Protein kinase-like (PK-like)"/>
    <property type="match status" value="1"/>
</dbReference>
<dbReference type="PANTHER" id="PTHR11920:SF355">
    <property type="entry name" value="RECEPTOR-TYPE GUANYLATE CYCLASE GCY-10-RELATED"/>
    <property type="match status" value="1"/>
</dbReference>
<dbReference type="PROSITE" id="PS50125">
    <property type="entry name" value="GUANYLATE_CYCLASE_2"/>
    <property type="match status" value="1"/>
</dbReference>
<feature type="region of interest" description="Disordered" evidence="14">
    <location>
        <begin position="1052"/>
        <end position="1085"/>
    </location>
</feature>
<keyword evidence="11" id="KW-0325">Glycoprotein</keyword>
<dbReference type="EMBL" id="DS268438">
    <property type="protein sequence ID" value="EFO99480.1"/>
    <property type="molecule type" value="Genomic_DNA"/>
</dbReference>
<dbReference type="OMA" id="QMIRMSE"/>
<name>E3MDZ5_CAERE</name>
<evidence type="ECO:0000256" key="6">
    <source>
        <dbReference type="ARBA" id="ARBA00022729"/>
    </source>
</evidence>
<keyword evidence="13" id="KW-0141">cGMP biosynthesis</keyword>
<evidence type="ECO:0000256" key="11">
    <source>
        <dbReference type="ARBA" id="ARBA00023180"/>
    </source>
</evidence>
<evidence type="ECO:0000256" key="3">
    <source>
        <dbReference type="ARBA" id="ARBA00012202"/>
    </source>
</evidence>
<dbReference type="GO" id="GO:0004016">
    <property type="term" value="F:adenylate cyclase activity"/>
    <property type="evidence" value="ECO:0007669"/>
    <property type="project" value="TreeGrafter"/>
</dbReference>
<evidence type="ECO:0000256" key="14">
    <source>
        <dbReference type="SAM" id="MobiDB-lite"/>
    </source>
</evidence>
<evidence type="ECO:0000256" key="15">
    <source>
        <dbReference type="SAM" id="SignalP"/>
    </source>
</evidence>
<keyword evidence="12" id="KW-0456">Lyase</keyword>
<comment type="subcellular location">
    <subcellularLocation>
        <location evidence="2">Cell membrane</location>
        <topology evidence="2">Single-pass type I membrane protein</topology>
    </subcellularLocation>
</comment>
<dbReference type="HOGENOM" id="CLU_001072_1_3_1"/>
<dbReference type="Gene3D" id="1.10.510.10">
    <property type="entry name" value="Transferase(Phosphotransferase) domain 1"/>
    <property type="match status" value="1"/>
</dbReference>
<dbReference type="InterPro" id="IPR050401">
    <property type="entry name" value="Cyclic_nucleotide_synthase"/>
</dbReference>
<evidence type="ECO:0000256" key="5">
    <source>
        <dbReference type="ARBA" id="ARBA00022692"/>
    </source>
</evidence>
<dbReference type="GO" id="GO:0007635">
    <property type="term" value="P:chemosensory behavior"/>
    <property type="evidence" value="ECO:0007669"/>
    <property type="project" value="UniProtKB-ARBA"/>
</dbReference>
<dbReference type="CDD" id="cd07302">
    <property type="entry name" value="CHD"/>
    <property type="match status" value="1"/>
</dbReference>